<reference evidence="2 3" key="1">
    <citation type="submission" date="2016-01" db="EMBL/GenBank/DDBJ databases">
        <title>The new phylogeny of the genus Mycobacterium.</title>
        <authorList>
            <person name="Tarcisio F."/>
            <person name="Conor M."/>
            <person name="Antonella G."/>
            <person name="Elisabetta G."/>
            <person name="Giulia F.S."/>
            <person name="Sara T."/>
            <person name="Anna F."/>
            <person name="Clotilde B."/>
            <person name="Roberto B."/>
            <person name="Veronica D.S."/>
            <person name="Fabio R."/>
            <person name="Monica P."/>
            <person name="Olivier J."/>
            <person name="Enrico T."/>
            <person name="Nicola S."/>
        </authorList>
    </citation>
    <scope>NUCLEOTIDE SEQUENCE [LARGE SCALE GENOMIC DNA]</scope>
    <source>
        <strain evidence="2 3">CCUG 50187</strain>
    </source>
</reference>
<dbReference type="RefSeq" id="WP_085141222.1">
    <property type="nucleotide sequence ID" value="NZ_JACKVA010000016.1"/>
</dbReference>
<accession>A0ABX3V5G1</accession>
<keyword evidence="3" id="KW-1185">Reference proteome</keyword>
<comment type="caution">
    <text evidence="2">The sequence shown here is derived from an EMBL/GenBank/DDBJ whole genome shotgun (WGS) entry which is preliminary data.</text>
</comment>
<proteinExistence type="predicted"/>
<evidence type="ECO:0000313" key="3">
    <source>
        <dbReference type="Proteomes" id="UP000193811"/>
    </source>
</evidence>
<gene>
    <name evidence="2" type="ORF">AWB98_18015</name>
</gene>
<organism evidence="2 3">
    <name type="scientific">Mycolicibacterium conceptionense</name>
    <dbReference type="NCBI Taxonomy" id="451644"/>
    <lineage>
        <taxon>Bacteria</taxon>
        <taxon>Bacillati</taxon>
        <taxon>Actinomycetota</taxon>
        <taxon>Actinomycetes</taxon>
        <taxon>Mycobacteriales</taxon>
        <taxon>Mycobacteriaceae</taxon>
        <taxon>Mycolicibacterium</taxon>
    </lineage>
</organism>
<evidence type="ECO:0000256" key="1">
    <source>
        <dbReference type="SAM" id="MobiDB-lite"/>
    </source>
</evidence>
<evidence type="ECO:0000313" key="2">
    <source>
        <dbReference type="EMBL" id="ORV25523.1"/>
    </source>
</evidence>
<protein>
    <submittedName>
        <fullName evidence="2">Uncharacterized protein</fullName>
    </submittedName>
</protein>
<dbReference type="EMBL" id="LQOP01000018">
    <property type="protein sequence ID" value="ORV25523.1"/>
    <property type="molecule type" value="Genomic_DNA"/>
</dbReference>
<dbReference type="GeneID" id="44297369"/>
<dbReference type="Proteomes" id="UP000193811">
    <property type="component" value="Unassembled WGS sequence"/>
</dbReference>
<feature type="region of interest" description="Disordered" evidence="1">
    <location>
        <begin position="1"/>
        <end position="33"/>
    </location>
</feature>
<sequence length="208" mass="23168">MSTNNSESLRERLARHADTTRAPEATPTRADDDIVAKGVEIASKRVEQIRQHLQDIEESRQTQPERLAEARSQAEDERIKAMASEPWSDVITGIATVDLSGMFALPTINGKELFGARLAFDLLGCCAHEEQVAQKLREYFRMVGDPAHMFLICAAALDTIASDLMPALLEMYEQKSGDYDARVRLANAARNAWAARVTDFTDKREGTE</sequence>
<name>A0ABX3V5G1_9MYCO</name>
<feature type="compositionally biased region" description="Basic and acidic residues" evidence="1">
    <location>
        <begin position="8"/>
        <end position="21"/>
    </location>
</feature>